<dbReference type="InterPro" id="IPR036264">
    <property type="entry name" value="Bact_exopeptidase_dim_dom"/>
</dbReference>
<dbReference type="SUPFAM" id="SSF53187">
    <property type="entry name" value="Zn-dependent exopeptidases"/>
    <property type="match status" value="1"/>
</dbReference>
<dbReference type="CDD" id="cd03884">
    <property type="entry name" value="M20_bAS"/>
    <property type="match status" value="1"/>
</dbReference>
<proteinExistence type="inferred from homology"/>
<dbReference type="Pfam" id="PF07687">
    <property type="entry name" value="M20_dimer"/>
    <property type="match status" value="1"/>
</dbReference>
<feature type="domain" description="Peptidase M20 dimerisation" evidence="3">
    <location>
        <begin position="211"/>
        <end position="313"/>
    </location>
</feature>
<dbReference type="Pfam" id="PF01546">
    <property type="entry name" value="Peptidase_M20"/>
    <property type="match status" value="1"/>
</dbReference>
<dbReference type="InterPro" id="IPR011650">
    <property type="entry name" value="Peptidase_M20_dimer"/>
</dbReference>
<evidence type="ECO:0000259" key="3">
    <source>
        <dbReference type="Pfam" id="PF07687"/>
    </source>
</evidence>
<dbReference type="Proteomes" id="UP000295748">
    <property type="component" value="Chromosome"/>
</dbReference>
<dbReference type="PIRSF" id="PIRSF001235">
    <property type="entry name" value="Amidase_carbamoylase"/>
    <property type="match status" value="1"/>
</dbReference>
<dbReference type="GO" id="GO:0016787">
    <property type="term" value="F:hydrolase activity"/>
    <property type="evidence" value="ECO:0007669"/>
    <property type="project" value="UniProtKB-KW"/>
</dbReference>
<dbReference type="InterPro" id="IPR002933">
    <property type="entry name" value="Peptidase_M20"/>
</dbReference>
<organism evidence="4 5">
    <name type="scientific">Microbacterium wangchenii</name>
    <dbReference type="NCBI Taxonomy" id="2541726"/>
    <lineage>
        <taxon>Bacteria</taxon>
        <taxon>Bacillati</taxon>
        <taxon>Actinomycetota</taxon>
        <taxon>Actinomycetes</taxon>
        <taxon>Micrococcales</taxon>
        <taxon>Microbacteriaceae</taxon>
        <taxon>Microbacterium</taxon>
    </lineage>
</organism>
<evidence type="ECO:0000256" key="1">
    <source>
        <dbReference type="ARBA" id="ARBA00006153"/>
    </source>
</evidence>
<name>A0ABX5SXC4_9MICO</name>
<dbReference type="EMBL" id="CP038266">
    <property type="protein sequence ID" value="QBR89905.1"/>
    <property type="molecule type" value="Genomic_DNA"/>
</dbReference>
<keyword evidence="5" id="KW-1185">Reference proteome</keyword>
<dbReference type="NCBIfam" id="TIGR01879">
    <property type="entry name" value="hydantase"/>
    <property type="match status" value="1"/>
</dbReference>
<dbReference type="Gene3D" id="3.40.630.10">
    <property type="entry name" value="Zn peptidases"/>
    <property type="match status" value="1"/>
</dbReference>
<gene>
    <name evidence="4" type="ORF">E4K62_15160</name>
</gene>
<dbReference type="Gene3D" id="3.30.70.360">
    <property type="match status" value="1"/>
</dbReference>
<comment type="similarity">
    <text evidence="1">Belongs to the peptidase M20 family.</text>
</comment>
<sequence>MGVSHEEAFLDDWSALSAFGAVAGTTGVDRQAATEPDGEQRRWLDALLTSEGFTVHRDAIGNQFALCELVPGAPYVLTGSHLDSQPTAGRFDGAYGVLASAHAAIRTACSLRETGEATRNIAVVNWFNEEGSRFKPSMMGSSVFTGKLSLEDALATVDRHGVTVREALEGIGERGDAVAPEVASYLEIHVEQGRAMAENGITIGLVEATWGAHKFEIRVTGEQAHSGSALMRDRRDALLAASRLVVAARDLVERFPEGMLHTAVGELHVYPNSPVVVASEARLLLDLRSESAEVLAAATAALMAEMERIAAKDRVGIEIVAEHAWDRNPYGEAGLALARSVASEMGLPHARVLTIAGHDSTNMKDIAPTVMLFVPSVDGVSHNVNEYTTDADLLAGVEATTEVLRRLVCGALS</sequence>
<dbReference type="InterPro" id="IPR010158">
    <property type="entry name" value="Amidase_Cbmase"/>
</dbReference>
<dbReference type="PANTHER" id="PTHR32494:SF5">
    <property type="entry name" value="ALLANTOATE AMIDOHYDROLASE"/>
    <property type="match status" value="1"/>
</dbReference>
<reference evidence="4 5" key="1">
    <citation type="submission" date="2019-03" db="EMBL/GenBank/DDBJ databases">
        <authorList>
            <person name="Dong K."/>
        </authorList>
    </citation>
    <scope>NUCLEOTIDE SEQUENCE [LARGE SCALE GENOMIC DNA]</scope>
    <source>
        <strain evidence="5">dk512</strain>
    </source>
</reference>
<dbReference type="RefSeq" id="WP_135068876.1">
    <property type="nucleotide sequence ID" value="NZ_CP038266.1"/>
</dbReference>
<protein>
    <submittedName>
        <fullName evidence="4">Zn-dependent hydrolase</fullName>
    </submittedName>
</protein>
<evidence type="ECO:0000256" key="2">
    <source>
        <dbReference type="ARBA" id="ARBA00022801"/>
    </source>
</evidence>
<accession>A0ABX5SXC4</accession>
<dbReference type="SUPFAM" id="SSF55031">
    <property type="entry name" value="Bacterial exopeptidase dimerisation domain"/>
    <property type="match status" value="1"/>
</dbReference>
<evidence type="ECO:0000313" key="4">
    <source>
        <dbReference type="EMBL" id="QBR89905.1"/>
    </source>
</evidence>
<dbReference type="PANTHER" id="PTHR32494">
    <property type="entry name" value="ALLANTOATE DEIMINASE-RELATED"/>
    <property type="match status" value="1"/>
</dbReference>
<evidence type="ECO:0000313" key="5">
    <source>
        <dbReference type="Proteomes" id="UP000295748"/>
    </source>
</evidence>
<keyword evidence="2 4" id="KW-0378">Hydrolase</keyword>
<dbReference type="NCBIfam" id="NF006772">
    <property type="entry name" value="PRK09290.2-1"/>
    <property type="match status" value="1"/>
</dbReference>